<comment type="caution">
    <text evidence="2">The sequence shown here is derived from an EMBL/GenBank/DDBJ whole genome shotgun (WGS) entry which is preliminary data.</text>
</comment>
<sequence>MFLHAIAVVFPPHNTDLSQANRAEVRPVPVQGDGGGGGHGRGRLRGARLVGEGIDPVKLTCALRKKVGAADLLQVGEANPPAAVPSVPPPQPVTNIVHYHPAGYSWQWHGN</sequence>
<dbReference type="EMBL" id="CAJGYO010000008">
    <property type="protein sequence ID" value="CAD6250536.1"/>
    <property type="molecule type" value="Genomic_DNA"/>
</dbReference>
<reference evidence="2" key="1">
    <citation type="submission" date="2020-10" db="EMBL/GenBank/DDBJ databases">
        <authorList>
            <person name="Han B."/>
            <person name="Lu T."/>
            <person name="Zhao Q."/>
            <person name="Huang X."/>
            <person name="Zhao Y."/>
        </authorList>
    </citation>
    <scope>NUCLEOTIDE SEQUENCE</scope>
</reference>
<evidence type="ECO:0000313" key="3">
    <source>
        <dbReference type="Proteomes" id="UP000604825"/>
    </source>
</evidence>
<name>A0A811Q023_9POAL</name>
<proteinExistence type="predicted"/>
<protein>
    <submittedName>
        <fullName evidence="2">Uncharacterized protein</fullName>
    </submittedName>
</protein>
<dbReference type="Proteomes" id="UP000604825">
    <property type="component" value="Unassembled WGS sequence"/>
</dbReference>
<keyword evidence="3" id="KW-1185">Reference proteome</keyword>
<feature type="region of interest" description="Disordered" evidence="1">
    <location>
        <begin position="19"/>
        <end position="44"/>
    </location>
</feature>
<dbReference type="Gene3D" id="3.30.70.100">
    <property type="match status" value="1"/>
</dbReference>
<evidence type="ECO:0000256" key="1">
    <source>
        <dbReference type="SAM" id="MobiDB-lite"/>
    </source>
</evidence>
<accession>A0A811Q023</accession>
<gene>
    <name evidence="2" type="ORF">NCGR_LOCUS34315</name>
</gene>
<evidence type="ECO:0000313" key="2">
    <source>
        <dbReference type="EMBL" id="CAD6250536.1"/>
    </source>
</evidence>
<organism evidence="2 3">
    <name type="scientific">Miscanthus lutarioriparius</name>
    <dbReference type="NCBI Taxonomy" id="422564"/>
    <lineage>
        <taxon>Eukaryota</taxon>
        <taxon>Viridiplantae</taxon>
        <taxon>Streptophyta</taxon>
        <taxon>Embryophyta</taxon>
        <taxon>Tracheophyta</taxon>
        <taxon>Spermatophyta</taxon>
        <taxon>Magnoliopsida</taxon>
        <taxon>Liliopsida</taxon>
        <taxon>Poales</taxon>
        <taxon>Poaceae</taxon>
        <taxon>PACMAD clade</taxon>
        <taxon>Panicoideae</taxon>
        <taxon>Andropogonodae</taxon>
        <taxon>Andropogoneae</taxon>
        <taxon>Saccharinae</taxon>
        <taxon>Miscanthus</taxon>
    </lineage>
</organism>
<dbReference type="AlphaFoldDB" id="A0A811Q023"/>